<reference evidence="1 2" key="1">
    <citation type="submission" date="2023-05" db="EMBL/GenBank/DDBJ databases">
        <authorList>
            <person name="Guo Y."/>
        </authorList>
    </citation>
    <scope>NUCLEOTIDE SEQUENCE [LARGE SCALE GENOMIC DNA]</scope>
    <source>
        <strain evidence="1 2">GR2756</strain>
    </source>
</reference>
<name>A0ABU3QAU0_9SPHN</name>
<comment type="caution">
    <text evidence="1">The sequence shown here is derived from an EMBL/GenBank/DDBJ whole genome shotgun (WGS) entry which is preliminary data.</text>
</comment>
<protein>
    <recommendedName>
        <fullName evidence="3">WYL domain-containing protein</fullName>
    </recommendedName>
</protein>
<evidence type="ECO:0000313" key="1">
    <source>
        <dbReference type="EMBL" id="MDT9600407.1"/>
    </source>
</evidence>
<evidence type="ECO:0008006" key="3">
    <source>
        <dbReference type="Google" id="ProtNLM"/>
    </source>
</evidence>
<dbReference type="Proteomes" id="UP001259572">
    <property type="component" value="Unassembled WGS sequence"/>
</dbReference>
<organism evidence="1 2">
    <name type="scientific">Sphingosinicella rhizophila</name>
    <dbReference type="NCBI Taxonomy" id="3050082"/>
    <lineage>
        <taxon>Bacteria</taxon>
        <taxon>Pseudomonadati</taxon>
        <taxon>Pseudomonadota</taxon>
        <taxon>Alphaproteobacteria</taxon>
        <taxon>Sphingomonadales</taxon>
        <taxon>Sphingosinicellaceae</taxon>
        <taxon>Sphingosinicella</taxon>
    </lineage>
</organism>
<evidence type="ECO:0000313" key="2">
    <source>
        <dbReference type="Proteomes" id="UP001259572"/>
    </source>
</evidence>
<keyword evidence="2" id="KW-1185">Reference proteome</keyword>
<gene>
    <name evidence="1" type="ORF">RQX22_15720</name>
</gene>
<sequence>MEVMVGIREACEALQTSRCLELSYNGLLRCVEVHAVGYTADEEPVAVVWQKPGTTLEGWQVIRLERAKHLRVSSESSGAPRRGYERSKFPFIRIECSVKAGQRSDPAEVR</sequence>
<proteinExistence type="predicted"/>
<accession>A0ABU3QAU0</accession>
<dbReference type="RefSeq" id="WP_315727559.1">
    <property type="nucleotide sequence ID" value="NZ_JAVUPU010000009.1"/>
</dbReference>
<dbReference type="EMBL" id="JAVUPU010000009">
    <property type="protein sequence ID" value="MDT9600407.1"/>
    <property type="molecule type" value="Genomic_DNA"/>
</dbReference>